<dbReference type="PANTHER" id="PTHR11777:SF9">
    <property type="entry name" value="ALANINE--TRNA LIGASE, CYTOPLASMIC"/>
    <property type="match status" value="1"/>
</dbReference>
<reference evidence="3 4" key="1">
    <citation type="journal article" date="2018" name="Vet. Microbiol.">
        <title>Clonal diversity and geographic distribution of methicillin-resistant Staphylococcus pseudintermedius from Australian animals: Discovery of novel sequence types.</title>
        <authorList>
            <person name="Worthing K.A."/>
            <person name="Abraham S."/>
            <person name="Coombs G.W."/>
            <person name="Pang S."/>
            <person name="Saputra S."/>
            <person name="Jordan D."/>
            <person name="Trott D.J."/>
            <person name="Norris J.M."/>
        </authorList>
    </citation>
    <scope>NUCLEOTIDE SEQUENCE [LARGE SCALE GENOMIC DNA]</scope>
    <source>
        <strain evidence="3 4">ST71 3</strain>
    </source>
</reference>
<dbReference type="GO" id="GO:0005524">
    <property type="term" value="F:ATP binding"/>
    <property type="evidence" value="ECO:0007669"/>
    <property type="project" value="InterPro"/>
</dbReference>
<dbReference type="EMBL" id="QEIV01002563">
    <property type="protein sequence ID" value="PWZ93339.1"/>
    <property type="molecule type" value="Genomic_DNA"/>
</dbReference>
<evidence type="ECO:0000313" key="4">
    <source>
        <dbReference type="Proteomes" id="UP000246351"/>
    </source>
</evidence>
<dbReference type="Pfam" id="PF07973">
    <property type="entry name" value="tRNA_SAD"/>
    <property type="match status" value="1"/>
</dbReference>
<feature type="domain" description="Alanyl-transfer RNA synthetases family profile" evidence="2">
    <location>
        <begin position="1"/>
        <end position="73"/>
    </location>
</feature>
<dbReference type="InterPro" id="IPR012947">
    <property type="entry name" value="tRNA_SAD"/>
</dbReference>
<proteinExistence type="predicted"/>
<organism evidence="3 4">
    <name type="scientific">Staphylococcus pseudintermedius</name>
    <dbReference type="NCBI Taxonomy" id="283734"/>
    <lineage>
        <taxon>Bacteria</taxon>
        <taxon>Bacillati</taxon>
        <taxon>Bacillota</taxon>
        <taxon>Bacilli</taxon>
        <taxon>Bacillales</taxon>
        <taxon>Staphylococcaceae</taxon>
        <taxon>Staphylococcus</taxon>
        <taxon>Staphylococcus intermedius group</taxon>
    </lineage>
</organism>
<sequence length="73" mass="7885">CIPVEIQEMNIEDAKAKGAMALFGEKYGDIVRVVNMQPFSIELCGGTHVRNTSEIGLFKITSESGTGAGVRRI</sequence>
<dbReference type="Gene3D" id="3.30.54.20">
    <property type="match status" value="1"/>
</dbReference>
<dbReference type="GO" id="GO:0004813">
    <property type="term" value="F:alanine-tRNA ligase activity"/>
    <property type="evidence" value="ECO:0007669"/>
    <property type="project" value="InterPro"/>
</dbReference>
<dbReference type="InterPro" id="IPR050058">
    <property type="entry name" value="Ala-tRNA_ligase"/>
</dbReference>
<accession>A0A317Z2Z7</accession>
<feature type="non-terminal residue" evidence="3">
    <location>
        <position position="1"/>
    </location>
</feature>
<dbReference type="AlphaFoldDB" id="A0A317Z2Z7"/>
<feature type="non-terminal residue" evidence="3">
    <location>
        <position position="73"/>
    </location>
</feature>
<evidence type="ECO:0000256" key="1">
    <source>
        <dbReference type="ARBA" id="ARBA00001947"/>
    </source>
</evidence>
<dbReference type="PROSITE" id="PS50860">
    <property type="entry name" value="AA_TRNA_LIGASE_II_ALA"/>
    <property type="match status" value="1"/>
</dbReference>
<evidence type="ECO:0000313" key="3">
    <source>
        <dbReference type="EMBL" id="PWZ93339.1"/>
    </source>
</evidence>
<evidence type="ECO:0000259" key="2">
    <source>
        <dbReference type="PROSITE" id="PS50860"/>
    </source>
</evidence>
<dbReference type="Gene3D" id="3.30.980.10">
    <property type="entry name" value="Threonyl-trna Synthetase, Chain A, domain 2"/>
    <property type="match status" value="1"/>
</dbReference>
<dbReference type="GO" id="GO:0005829">
    <property type="term" value="C:cytosol"/>
    <property type="evidence" value="ECO:0007669"/>
    <property type="project" value="TreeGrafter"/>
</dbReference>
<dbReference type="SMART" id="SM00863">
    <property type="entry name" value="tRNA_SAD"/>
    <property type="match status" value="1"/>
</dbReference>
<dbReference type="GO" id="GO:0006419">
    <property type="term" value="P:alanyl-tRNA aminoacylation"/>
    <property type="evidence" value="ECO:0007669"/>
    <property type="project" value="InterPro"/>
</dbReference>
<comment type="caution">
    <text evidence="3">The sequence shown here is derived from an EMBL/GenBank/DDBJ whole genome shotgun (WGS) entry which is preliminary data.</text>
</comment>
<dbReference type="InterPro" id="IPR018163">
    <property type="entry name" value="Thr/Ala-tRNA-synth_IIc_edit"/>
</dbReference>
<comment type="cofactor">
    <cofactor evidence="1">
        <name>Zn(2+)</name>
        <dbReference type="ChEBI" id="CHEBI:29105"/>
    </cofactor>
</comment>
<name>A0A317Z2Z7_STAPS</name>
<dbReference type="PANTHER" id="PTHR11777">
    <property type="entry name" value="ALANYL-TRNA SYNTHETASE"/>
    <property type="match status" value="1"/>
</dbReference>
<dbReference type="InterPro" id="IPR018165">
    <property type="entry name" value="Ala-tRNA-synth_IIc_core"/>
</dbReference>
<gene>
    <name evidence="3" type="ORF">DD924_20150</name>
</gene>
<dbReference type="Proteomes" id="UP000246351">
    <property type="component" value="Unassembled WGS sequence"/>
</dbReference>
<dbReference type="FunFam" id="3.30.54.20:FF:000001">
    <property type="entry name" value="Alanine--tRNA ligase"/>
    <property type="match status" value="1"/>
</dbReference>
<protein>
    <recommendedName>
        <fullName evidence="2">Alanyl-transfer RNA synthetases family profile domain-containing protein</fullName>
    </recommendedName>
</protein>
<dbReference type="GO" id="GO:0002161">
    <property type="term" value="F:aminoacyl-tRNA deacylase activity"/>
    <property type="evidence" value="ECO:0007669"/>
    <property type="project" value="TreeGrafter"/>
</dbReference>
<dbReference type="GO" id="GO:0003676">
    <property type="term" value="F:nucleic acid binding"/>
    <property type="evidence" value="ECO:0007669"/>
    <property type="project" value="InterPro"/>
</dbReference>
<dbReference type="SUPFAM" id="SSF55186">
    <property type="entry name" value="ThrRS/AlaRS common domain"/>
    <property type="match status" value="1"/>
</dbReference>